<reference evidence="1" key="1">
    <citation type="submission" date="2020-07" db="EMBL/GenBank/DDBJ databases">
        <title>Multicomponent nature underlies the extraordinary mechanical properties of spider dragline silk.</title>
        <authorList>
            <person name="Kono N."/>
            <person name="Nakamura H."/>
            <person name="Mori M."/>
            <person name="Yoshida Y."/>
            <person name="Ohtoshi R."/>
            <person name="Malay A.D."/>
            <person name="Moran D.A.P."/>
            <person name="Tomita M."/>
            <person name="Numata K."/>
            <person name="Arakawa K."/>
        </authorList>
    </citation>
    <scope>NUCLEOTIDE SEQUENCE</scope>
</reference>
<sequence>MEQNAPCGELPELSVGPTRHPMCLRPILGIRRGILACARDPGGFLSSTTFMQCLTNKDLPSRIRKKIIIGLTAKER</sequence>
<name>A0A8X6F2P9_TRICU</name>
<keyword evidence="2" id="KW-1185">Reference proteome</keyword>
<organism evidence="1 2">
    <name type="scientific">Trichonephila clavata</name>
    <name type="common">Joro spider</name>
    <name type="synonym">Nephila clavata</name>
    <dbReference type="NCBI Taxonomy" id="2740835"/>
    <lineage>
        <taxon>Eukaryota</taxon>
        <taxon>Metazoa</taxon>
        <taxon>Ecdysozoa</taxon>
        <taxon>Arthropoda</taxon>
        <taxon>Chelicerata</taxon>
        <taxon>Arachnida</taxon>
        <taxon>Araneae</taxon>
        <taxon>Araneomorphae</taxon>
        <taxon>Entelegynae</taxon>
        <taxon>Araneoidea</taxon>
        <taxon>Nephilidae</taxon>
        <taxon>Trichonephila</taxon>
    </lineage>
</organism>
<accession>A0A8X6F2P9</accession>
<comment type="caution">
    <text evidence="1">The sequence shown here is derived from an EMBL/GenBank/DDBJ whole genome shotgun (WGS) entry which is preliminary data.</text>
</comment>
<evidence type="ECO:0000313" key="2">
    <source>
        <dbReference type="Proteomes" id="UP000887116"/>
    </source>
</evidence>
<gene>
    <name evidence="1" type="ORF">TNCT_60741</name>
</gene>
<evidence type="ECO:0000313" key="1">
    <source>
        <dbReference type="EMBL" id="GFQ68452.1"/>
    </source>
</evidence>
<dbReference type="AlphaFoldDB" id="A0A8X6F2P9"/>
<dbReference type="Proteomes" id="UP000887116">
    <property type="component" value="Unassembled WGS sequence"/>
</dbReference>
<dbReference type="EMBL" id="BMAO01020582">
    <property type="protein sequence ID" value="GFQ68452.1"/>
    <property type="molecule type" value="Genomic_DNA"/>
</dbReference>
<proteinExistence type="predicted"/>
<protein>
    <submittedName>
        <fullName evidence="1">Uncharacterized protein</fullName>
    </submittedName>
</protein>